<dbReference type="RefSeq" id="WP_131484256.1">
    <property type="nucleotide sequence ID" value="NZ_SJDL01000093.1"/>
</dbReference>
<dbReference type="EMBL" id="SJDL01000093">
    <property type="protein sequence ID" value="TBW45984.1"/>
    <property type="molecule type" value="Genomic_DNA"/>
</dbReference>
<name>A0ABY1ZDC5_9GAMM</name>
<dbReference type="Proteomes" id="UP000313645">
    <property type="component" value="Unassembled WGS sequence"/>
</dbReference>
<accession>A0ABY1ZDC5</accession>
<organism evidence="1 2">
    <name type="scientific">Marinobacter halodurans</name>
    <dbReference type="NCBI Taxonomy" id="2528979"/>
    <lineage>
        <taxon>Bacteria</taxon>
        <taxon>Pseudomonadati</taxon>
        <taxon>Pseudomonadota</taxon>
        <taxon>Gammaproteobacteria</taxon>
        <taxon>Pseudomonadales</taxon>
        <taxon>Marinobacteraceae</taxon>
        <taxon>Marinobacter</taxon>
    </lineage>
</organism>
<evidence type="ECO:0000313" key="2">
    <source>
        <dbReference type="Proteomes" id="UP000313645"/>
    </source>
</evidence>
<sequence>MTNKILKCGTFLLFFGILSRRHFEIAPVWCEYYEPSELDDVDVSDEWIQANLFERLSSSDERVFYSTSKDIDYSKREFLNVSCELVLDGHQLQGYLYITQGKINSVSIFIGDDVVDLYSSDLLFEDNLETLSDISEHLKANIENVDSIEYMQKNGAVNSIELKGVFQFPIE</sequence>
<comment type="caution">
    <text evidence="1">The sequence shown here is derived from an EMBL/GenBank/DDBJ whole genome shotgun (WGS) entry which is preliminary data.</text>
</comment>
<protein>
    <submittedName>
        <fullName evidence="1">Uncharacterized protein</fullName>
    </submittedName>
</protein>
<keyword evidence="2" id="KW-1185">Reference proteome</keyword>
<reference evidence="1 2" key="1">
    <citation type="submission" date="2019-02" db="EMBL/GenBank/DDBJ databases">
        <title>Marinobacter halodurans sp. nov., a marine bacterium isolated from sea tidal flat.</title>
        <authorList>
            <person name="Yoo Y."/>
            <person name="Lee D.W."/>
            <person name="Kim B.S."/>
            <person name="Kim J.-J."/>
        </authorList>
    </citation>
    <scope>NUCLEOTIDE SEQUENCE [LARGE SCALE GENOMIC DNA]</scope>
    <source>
        <strain evidence="1 2">YJ-S3-2</strain>
    </source>
</reference>
<evidence type="ECO:0000313" key="1">
    <source>
        <dbReference type="EMBL" id="TBW45984.1"/>
    </source>
</evidence>
<gene>
    <name evidence="1" type="ORF">EZI54_23340</name>
</gene>
<proteinExistence type="predicted"/>